<proteinExistence type="predicted"/>
<dbReference type="AlphaFoldDB" id="A0A383ACA6"/>
<evidence type="ECO:0008006" key="2">
    <source>
        <dbReference type="Google" id="ProtNLM"/>
    </source>
</evidence>
<dbReference type="EMBL" id="UINC01191059">
    <property type="protein sequence ID" value="SVE05506.1"/>
    <property type="molecule type" value="Genomic_DNA"/>
</dbReference>
<evidence type="ECO:0000313" key="1">
    <source>
        <dbReference type="EMBL" id="SVE05506.1"/>
    </source>
</evidence>
<name>A0A383ACA6_9ZZZZ</name>
<protein>
    <recommendedName>
        <fullName evidence="2">Restriction system protein Mrr-like N-terminal domain-containing protein</fullName>
    </recommendedName>
</protein>
<accession>A0A383ACA6</accession>
<reference evidence="1" key="1">
    <citation type="submission" date="2018-05" db="EMBL/GenBank/DDBJ databases">
        <authorList>
            <person name="Lanie J.A."/>
            <person name="Ng W.-L."/>
            <person name="Kazmierczak K.M."/>
            <person name="Andrzejewski T.M."/>
            <person name="Davidsen T.M."/>
            <person name="Wayne K.J."/>
            <person name="Tettelin H."/>
            <person name="Glass J.I."/>
            <person name="Rusch D."/>
            <person name="Podicherti R."/>
            <person name="Tsui H.-C.T."/>
            <person name="Winkler M.E."/>
        </authorList>
    </citation>
    <scope>NUCLEOTIDE SEQUENCE</scope>
</reference>
<sequence>MNDEVQRMRPMVVAALEYHGGTARMIEVAEFIWTNNEKELRSSGDLFFRWQYVMRWSATTLRKDGVMLDAADCERGTWALA</sequence>
<gene>
    <name evidence="1" type="ORF">METZ01_LOCUS458360</name>
</gene>
<organism evidence="1">
    <name type="scientific">marine metagenome</name>
    <dbReference type="NCBI Taxonomy" id="408172"/>
    <lineage>
        <taxon>unclassified sequences</taxon>
        <taxon>metagenomes</taxon>
        <taxon>ecological metagenomes</taxon>
    </lineage>
</organism>